<reference evidence="1" key="2">
    <citation type="submission" date="2020-11" db="EMBL/GenBank/DDBJ databases">
        <authorList>
            <person name="McCartney M.A."/>
            <person name="Auch B."/>
            <person name="Kono T."/>
            <person name="Mallez S."/>
            <person name="Becker A."/>
            <person name="Gohl D.M."/>
            <person name="Silverstein K.A.T."/>
            <person name="Koren S."/>
            <person name="Bechman K.B."/>
            <person name="Herman A."/>
            <person name="Abrahante J.E."/>
            <person name="Garbe J."/>
        </authorList>
    </citation>
    <scope>NUCLEOTIDE SEQUENCE</scope>
    <source>
        <strain evidence="1">Duluth1</strain>
        <tissue evidence="1">Whole animal</tissue>
    </source>
</reference>
<gene>
    <name evidence="1" type="ORF">DPMN_070344</name>
</gene>
<accession>A0A9D3Z605</accession>
<protein>
    <submittedName>
        <fullName evidence="1">Uncharacterized protein</fullName>
    </submittedName>
</protein>
<keyword evidence="2" id="KW-1185">Reference proteome</keyword>
<evidence type="ECO:0000313" key="2">
    <source>
        <dbReference type="Proteomes" id="UP000828390"/>
    </source>
</evidence>
<dbReference type="AlphaFoldDB" id="A0A9D3Z605"/>
<comment type="caution">
    <text evidence="1">The sequence shown here is derived from an EMBL/GenBank/DDBJ whole genome shotgun (WGS) entry which is preliminary data.</text>
</comment>
<evidence type="ECO:0000313" key="1">
    <source>
        <dbReference type="EMBL" id="KAH3710849.1"/>
    </source>
</evidence>
<dbReference type="Proteomes" id="UP000828390">
    <property type="component" value="Unassembled WGS sequence"/>
</dbReference>
<name>A0A9D3Z605_DREPO</name>
<sequence>MTEKHQNGNGMRGRMTEGHRIVIWETKSMTEGHLIVILEEVKKGMRREKGDILTGIETTGIKKETEGVTLKISWPHDPQQEAMWGTDVSDSLLSTIFRLTGVETVCHQQLLCWM</sequence>
<proteinExistence type="predicted"/>
<organism evidence="1 2">
    <name type="scientific">Dreissena polymorpha</name>
    <name type="common">Zebra mussel</name>
    <name type="synonym">Mytilus polymorpha</name>
    <dbReference type="NCBI Taxonomy" id="45954"/>
    <lineage>
        <taxon>Eukaryota</taxon>
        <taxon>Metazoa</taxon>
        <taxon>Spiralia</taxon>
        <taxon>Lophotrochozoa</taxon>
        <taxon>Mollusca</taxon>
        <taxon>Bivalvia</taxon>
        <taxon>Autobranchia</taxon>
        <taxon>Heteroconchia</taxon>
        <taxon>Euheterodonta</taxon>
        <taxon>Imparidentia</taxon>
        <taxon>Neoheterodontei</taxon>
        <taxon>Myida</taxon>
        <taxon>Dreissenoidea</taxon>
        <taxon>Dreissenidae</taxon>
        <taxon>Dreissena</taxon>
    </lineage>
</organism>
<dbReference type="EMBL" id="JAIWYP010000014">
    <property type="protein sequence ID" value="KAH3710849.1"/>
    <property type="molecule type" value="Genomic_DNA"/>
</dbReference>
<reference evidence="1" key="1">
    <citation type="journal article" date="2019" name="bioRxiv">
        <title>The Genome of the Zebra Mussel, Dreissena polymorpha: A Resource for Invasive Species Research.</title>
        <authorList>
            <person name="McCartney M.A."/>
            <person name="Auch B."/>
            <person name="Kono T."/>
            <person name="Mallez S."/>
            <person name="Zhang Y."/>
            <person name="Obille A."/>
            <person name="Becker A."/>
            <person name="Abrahante J.E."/>
            <person name="Garbe J."/>
            <person name="Badalamenti J.P."/>
            <person name="Herman A."/>
            <person name="Mangelson H."/>
            <person name="Liachko I."/>
            <person name="Sullivan S."/>
            <person name="Sone E.D."/>
            <person name="Koren S."/>
            <person name="Silverstein K.A.T."/>
            <person name="Beckman K.B."/>
            <person name="Gohl D.M."/>
        </authorList>
    </citation>
    <scope>NUCLEOTIDE SEQUENCE</scope>
    <source>
        <strain evidence="1">Duluth1</strain>
        <tissue evidence="1">Whole animal</tissue>
    </source>
</reference>